<dbReference type="InterPro" id="IPR036390">
    <property type="entry name" value="WH_DNA-bd_sf"/>
</dbReference>
<dbReference type="EMBL" id="LMWI01000002">
    <property type="protein sequence ID" value="KUJ44367.1"/>
    <property type="molecule type" value="Genomic_DNA"/>
</dbReference>
<evidence type="ECO:0000259" key="4">
    <source>
        <dbReference type="PROSITE" id="PS50987"/>
    </source>
</evidence>
<evidence type="ECO:0000313" key="5">
    <source>
        <dbReference type="EMBL" id="KUJ44367.1"/>
    </source>
</evidence>
<accession>A0A9X0LBS9</accession>
<dbReference type="PANTHER" id="PTHR33154">
    <property type="entry name" value="TRANSCRIPTIONAL REGULATOR, ARSR FAMILY"/>
    <property type="match status" value="1"/>
</dbReference>
<dbReference type="CDD" id="cd00090">
    <property type="entry name" value="HTH_ARSR"/>
    <property type="match status" value="2"/>
</dbReference>
<dbReference type="Pfam" id="PF01022">
    <property type="entry name" value="HTH_5"/>
    <property type="match status" value="2"/>
</dbReference>
<keyword evidence="1" id="KW-0805">Transcription regulation</keyword>
<keyword evidence="6" id="KW-1185">Reference proteome</keyword>
<evidence type="ECO:0000256" key="3">
    <source>
        <dbReference type="ARBA" id="ARBA00023163"/>
    </source>
</evidence>
<dbReference type="Proteomes" id="UP000053246">
    <property type="component" value="Unassembled WGS sequence"/>
</dbReference>
<dbReference type="InterPro" id="IPR051081">
    <property type="entry name" value="HTH_MetalResp_TranReg"/>
</dbReference>
<dbReference type="AlphaFoldDB" id="A0A9X0LBS9"/>
<protein>
    <submittedName>
        <fullName evidence="5">ArsR family transcriptional regulator</fullName>
    </submittedName>
</protein>
<dbReference type="InterPro" id="IPR011991">
    <property type="entry name" value="ArsR-like_HTH"/>
</dbReference>
<keyword evidence="2" id="KW-0238">DNA-binding</keyword>
<evidence type="ECO:0000256" key="1">
    <source>
        <dbReference type="ARBA" id="ARBA00023015"/>
    </source>
</evidence>
<dbReference type="InterPro" id="IPR001845">
    <property type="entry name" value="HTH_ArsR_DNA-bd_dom"/>
</dbReference>
<dbReference type="GO" id="GO:0003677">
    <property type="term" value="F:DNA binding"/>
    <property type="evidence" value="ECO:0007669"/>
    <property type="project" value="UniProtKB-KW"/>
</dbReference>
<dbReference type="PANTHER" id="PTHR33154:SF18">
    <property type="entry name" value="ARSENICAL RESISTANCE OPERON REPRESSOR"/>
    <property type="match status" value="1"/>
</dbReference>
<dbReference type="PRINTS" id="PR00778">
    <property type="entry name" value="HTHARSR"/>
</dbReference>
<dbReference type="Gene3D" id="1.10.10.10">
    <property type="entry name" value="Winged helix-like DNA-binding domain superfamily/Winged helix DNA-binding domain"/>
    <property type="match status" value="2"/>
</dbReference>
<proteinExistence type="predicted"/>
<gene>
    <name evidence="5" type="ORF">ADL17_14260</name>
</gene>
<reference evidence="5 6" key="1">
    <citation type="submission" date="2015-10" db="EMBL/GenBank/DDBJ databases">
        <authorList>
            <person name="Ju K.-S."/>
            <person name="Doroghazi J.R."/>
            <person name="Metcalf W.W."/>
        </authorList>
    </citation>
    <scope>NUCLEOTIDE SEQUENCE [LARGE SCALE GENOMIC DNA]</scope>
    <source>
        <strain evidence="5 6">NRRL B-24793</strain>
    </source>
</reference>
<dbReference type="GO" id="GO:0003700">
    <property type="term" value="F:DNA-binding transcription factor activity"/>
    <property type="evidence" value="ECO:0007669"/>
    <property type="project" value="InterPro"/>
</dbReference>
<dbReference type="NCBIfam" id="NF033788">
    <property type="entry name" value="HTH_metalloreg"/>
    <property type="match status" value="2"/>
</dbReference>
<organism evidence="5 6">
    <name type="scientific">Micromonospora maris</name>
    <dbReference type="NCBI Taxonomy" id="1003110"/>
    <lineage>
        <taxon>Bacteria</taxon>
        <taxon>Bacillati</taxon>
        <taxon>Actinomycetota</taxon>
        <taxon>Actinomycetes</taxon>
        <taxon>Micromonosporales</taxon>
        <taxon>Micromonosporaceae</taxon>
        <taxon>Micromonospora</taxon>
    </lineage>
</organism>
<comment type="caution">
    <text evidence="5">The sequence shown here is derived from an EMBL/GenBank/DDBJ whole genome shotgun (WGS) entry which is preliminary data.</text>
</comment>
<sequence length="232" mass="24965">MSVLPVLDAAPGCCPPLAVQPLTPPVAGELAPLFKALGDPVRLRLLSLIASTTEVCVCELTEAFEVTGATISHHLRVLRESGLVDSERRGTWVYYWVRREALDLLGNLLTGSADTPSRVAPVQVRPETDQQPLISANPDVVRLLADPLRARIVQILADGPATTSHLVADTAAKQPNVSGHLKLLREAGVVTAEPRGRFTYYRLVPDVLQGAALHLADLAAQARIHAENFRAC</sequence>
<feature type="domain" description="HTH arsR-type" evidence="4">
    <location>
        <begin position="22"/>
        <end position="117"/>
    </location>
</feature>
<evidence type="ECO:0000256" key="2">
    <source>
        <dbReference type="ARBA" id="ARBA00023125"/>
    </source>
</evidence>
<dbReference type="SUPFAM" id="SSF46785">
    <property type="entry name" value="Winged helix' DNA-binding domain"/>
    <property type="match status" value="2"/>
</dbReference>
<dbReference type="InterPro" id="IPR036388">
    <property type="entry name" value="WH-like_DNA-bd_sf"/>
</dbReference>
<evidence type="ECO:0000313" key="6">
    <source>
        <dbReference type="Proteomes" id="UP000053246"/>
    </source>
</evidence>
<keyword evidence="3" id="KW-0804">Transcription</keyword>
<dbReference type="SMART" id="SM00418">
    <property type="entry name" value="HTH_ARSR"/>
    <property type="match status" value="2"/>
</dbReference>
<dbReference type="PROSITE" id="PS50987">
    <property type="entry name" value="HTH_ARSR_2"/>
    <property type="match status" value="2"/>
</dbReference>
<name>A0A9X0LBS9_9ACTN</name>
<feature type="domain" description="HTH arsR-type" evidence="4">
    <location>
        <begin position="129"/>
        <end position="230"/>
    </location>
</feature>